<protein>
    <submittedName>
        <fullName evidence="2">Uncharacterized protein</fullName>
    </submittedName>
</protein>
<evidence type="ECO:0000313" key="2">
    <source>
        <dbReference type="EMBL" id="OQE02473.1"/>
    </source>
</evidence>
<organism evidence="2 3">
    <name type="scientific">Penicillium solitum</name>
    <dbReference type="NCBI Taxonomy" id="60172"/>
    <lineage>
        <taxon>Eukaryota</taxon>
        <taxon>Fungi</taxon>
        <taxon>Dikarya</taxon>
        <taxon>Ascomycota</taxon>
        <taxon>Pezizomycotina</taxon>
        <taxon>Eurotiomycetes</taxon>
        <taxon>Eurotiomycetidae</taxon>
        <taxon>Eurotiales</taxon>
        <taxon>Aspergillaceae</taxon>
        <taxon>Penicillium</taxon>
    </lineage>
</organism>
<accession>A0A1V6RM95</accession>
<dbReference type="EMBL" id="MDYO01000002">
    <property type="protein sequence ID" value="OQE02473.1"/>
    <property type="molecule type" value="Genomic_DNA"/>
</dbReference>
<gene>
    <name evidence="2" type="ORF">PENSOL_c002G04732</name>
</gene>
<keyword evidence="1" id="KW-0472">Membrane</keyword>
<evidence type="ECO:0000256" key="1">
    <source>
        <dbReference type="SAM" id="Phobius"/>
    </source>
</evidence>
<proteinExistence type="predicted"/>
<reference evidence="3" key="1">
    <citation type="journal article" date="2017" name="Nat. Microbiol.">
        <title>Global analysis of biosynthetic gene clusters reveals vast potential of secondary metabolite production in Penicillium species.</title>
        <authorList>
            <person name="Nielsen J.C."/>
            <person name="Grijseels S."/>
            <person name="Prigent S."/>
            <person name="Ji B."/>
            <person name="Dainat J."/>
            <person name="Nielsen K.F."/>
            <person name="Frisvad J.C."/>
            <person name="Workman M."/>
            <person name="Nielsen J."/>
        </authorList>
    </citation>
    <scope>NUCLEOTIDE SEQUENCE [LARGE SCALE GENOMIC DNA]</scope>
    <source>
        <strain evidence="3">IBT 29525</strain>
    </source>
</reference>
<dbReference type="Proteomes" id="UP000191612">
    <property type="component" value="Unassembled WGS sequence"/>
</dbReference>
<sequence length="263" mass="29891">MNFRKARDDLVTLLEQQSTFLRHDINSRVYVIPNLRLQLIQHLDIVASISMKMTVDSRHHPCVLVHQSGFYESVVPMHCAALKGQCAHLADRLRDNLDTDVWNLIVTYYWFITIILAYRIHYFRRPTSHVPRTLSSDVMPPRPGPVSKFIHEHATFVFDLEMQARMLRANPQAGGDVAENLYDLVGSAHRLRDASMAMADGARGNAYVLAKTYGFYSYNMPRMCNDIVASLLHWADILVNTDGRRTDGIVVDSIEGMLASLGF</sequence>
<comment type="caution">
    <text evidence="2">The sequence shown here is derived from an EMBL/GenBank/DDBJ whole genome shotgun (WGS) entry which is preliminary data.</text>
</comment>
<feature type="transmembrane region" description="Helical" evidence="1">
    <location>
        <begin position="101"/>
        <end position="118"/>
    </location>
</feature>
<dbReference type="AlphaFoldDB" id="A0A1V6RM95"/>
<keyword evidence="1" id="KW-0812">Transmembrane</keyword>
<evidence type="ECO:0000313" key="3">
    <source>
        <dbReference type="Proteomes" id="UP000191612"/>
    </source>
</evidence>
<name>A0A1V6RM95_9EURO</name>
<keyword evidence="3" id="KW-1185">Reference proteome</keyword>
<keyword evidence="1" id="KW-1133">Transmembrane helix</keyword>